<feature type="signal peptide" evidence="2">
    <location>
        <begin position="1"/>
        <end position="24"/>
    </location>
</feature>
<keyword evidence="4" id="KW-1185">Reference proteome</keyword>
<feature type="region of interest" description="Disordered" evidence="1">
    <location>
        <begin position="34"/>
        <end position="53"/>
    </location>
</feature>
<dbReference type="InterPro" id="IPR039424">
    <property type="entry name" value="SBP_5"/>
</dbReference>
<name>A0ABP6U3F9_9ACTN</name>
<dbReference type="PANTHER" id="PTHR30290">
    <property type="entry name" value="PERIPLASMIC BINDING COMPONENT OF ABC TRANSPORTER"/>
    <property type="match status" value="1"/>
</dbReference>
<keyword evidence="2" id="KW-0732">Signal</keyword>
<evidence type="ECO:0008006" key="5">
    <source>
        <dbReference type="Google" id="ProtNLM"/>
    </source>
</evidence>
<feature type="chain" id="PRO_5046060388" description="Solute-binding protein family 5 domain-containing protein" evidence="2">
    <location>
        <begin position="25"/>
        <end position="159"/>
    </location>
</feature>
<comment type="caution">
    <text evidence="3">The sequence shown here is derived from an EMBL/GenBank/DDBJ whole genome shotgun (WGS) entry which is preliminary data.</text>
</comment>
<evidence type="ECO:0000313" key="3">
    <source>
        <dbReference type="EMBL" id="GAA3501223.1"/>
    </source>
</evidence>
<proteinExistence type="predicted"/>
<evidence type="ECO:0000256" key="2">
    <source>
        <dbReference type="SAM" id="SignalP"/>
    </source>
</evidence>
<dbReference type="EMBL" id="BAAAXF010000058">
    <property type="protein sequence ID" value="GAA3501223.1"/>
    <property type="molecule type" value="Genomic_DNA"/>
</dbReference>
<dbReference type="SUPFAM" id="SSF53850">
    <property type="entry name" value="Periplasmic binding protein-like II"/>
    <property type="match status" value="1"/>
</dbReference>
<accession>A0ABP6U3F9</accession>
<organism evidence="3 4">
    <name type="scientific">Streptomyces prasinosporus</name>
    <dbReference type="NCBI Taxonomy" id="68256"/>
    <lineage>
        <taxon>Bacteria</taxon>
        <taxon>Bacillati</taxon>
        <taxon>Actinomycetota</taxon>
        <taxon>Actinomycetes</taxon>
        <taxon>Kitasatosporales</taxon>
        <taxon>Streptomycetaceae</taxon>
        <taxon>Streptomyces</taxon>
        <taxon>Streptomyces albogriseolus group</taxon>
    </lineage>
</organism>
<protein>
    <recommendedName>
        <fullName evidence="5">Solute-binding protein family 5 domain-containing protein</fullName>
    </recommendedName>
</protein>
<evidence type="ECO:0000313" key="4">
    <source>
        <dbReference type="Proteomes" id="UP001501455"/>
    </source>
</evidence>
<dbReference type="Proteomes" id="UP001501455">
    <property type="component" value="Unassembled WGS sequence"/>
</dbReference>
<sequence length="159" mass="16824">MRTMTHARWAVCATALALATAGCGGGGGSGDSGAVLSASWGDPQNPLEPSNTNEVQGGKVLDMIFRGLKRYHPETGEAQDMLAEKIETTDSQNFTITVKDGWTFSNGEKVTAQSFVDAWNYGASPAQQPAQRLLLRLHRGLRPGAPRGGASRPRTPCPG</sequence>
<evidence type="ECO:0000256" key="1">
    <source>
        <dbReference type="SAM" id="MobiDB-lite"/>
    </source>
</evidence>
<dbReference type="Gene3D" id="3.90.76.10">
    <property type="entry name" value="Dipeptide-binding Protein, Domain 1"/>
    <property type="match status" value="1"/>
</dbReference>
<reference evidence="4" key="1">
    <citation type="journal article" date="2019" name="Int. J. Syst. Evol. Microbiol.">
        <title>The Global Catalogue of Microorganisms (GCM) 10K type strain sequencing project: providing services to taxonomists for standard genome sequencing and annotation.</title>
        <authorList>
            <consortium name="The Broad Institute Genomics Platform"/>
            <consortium name="The Broad Institute Genome Sequencing Center for Infectious Disease"/>
            <person name="Wu L."/>
            <person name="Ma J."/>
        </authorList>
    </citation>
    <scope>NUCLEOTIDE SEQUENCE [LARGE SCALE GENOMIC DNA]</scope>
    <source>
        <strain evidence="4">JCM 4816</strain>
    </source>
</reference>
<dbReference type="PROSITE" id="PS51257">
    <property type="entry name" value="PROKAR_LIPOPROTEIN"/>
    <property type="match status" value="1"/>
</dbReference>
<gene>
    <name evidence="3" type="ORF">GCM10019016_083300</name>
</gene>
<dbReference type="PANTHER" id="PTHR30290:SF83">
    <property type="entry name" value="ABC TRANSPORTER SUBSTRATE-BINDING PROTEIN"/>
    <property type="match status" value="1"/>
</dbReference>